<dbReference type="EMBL" id="FN649742">
    <property type="protein sequence ID" value="CBN77244.1"/>
    <property type="molecule type" value="Genomic_DNA"/>
</dbReference>
<evidence type="ECO:0000313" key="2">
    <source>
        <dbReference type="EMBL" id="CBN77244.1"/>
    </source>
</evidence>
<gene>
    <name evidence="2" type="ORF">Esi_0038_0154</name>
</gene>
<organism evidence="2 3">
    <name type="scientific">Ectocarpus siliculosus</name>
    <name type="common">Brown alga</name>
    <name type="synonym">Conferva siliculosa</name>
    <dbReference type="NCBI Taxonomy" id="2880"/>
    <lineage>
        <taxon>Eukaryota</taxon>
        <taxon>Sar</taxon>
        <taxon>Stramenopiles</taxon>
        <taxon>Ochrophyta</taxon>
        <taxon>PX clade</taxon>
        <taxon>Phaeophyceae</taxon>
        <taxon>Ectocarpales</taxon>
        <taxon>Ectocarpaceae</taxon>
        <taxon>Ectocarpus</taxon>
    </lineage>
</organism>
<evidence type="ECO:0000256" key="1">
    <source>
        <dbReference type="SAM" id="MobiDB-lite"/>
    </source>
</evidence>
<reference evidence="2 3" key="1">
    <citation type="journal article" date="2010" name="Nature">
        <title>The Ectocarpus genome and the independent evolution of multicellularity in brown algae.</title>
        <authorList>
            <person name="Cock J.M."/>
            <person name="Sterck L."/>
            <person name="Rouze P."/>
            <person name="Scornet D."/>
            <person name="Allen A.E."/>
            <person name="Amoutzias G."/>
            <person name="Anthouard V."/>
            <person name="Artiguenave F."/>
            <person name="Aury J.M."/>
            <person name="Badger J.H."/>
            <person name="Beszteri B."/>
            <person name="Billiau K."/>
            <person name="Bonnet E."/>
            <person name="Bothwell J.H."/>
            <person name="Bowler C."/>
            <person name="Boyen C."/>
            <person name="Brownlee C."/>
            <person name="Carrano C.J."/>
            <person name="Charrier B."/>
            <person name="Cho G.Y."/>
            <person name="Coelho S.M."/>
            <person name="Collen J."/>
            <person name="Corre E."/>
            <person name="Da Silva C."/>
            <person name="Delage L."/>
            <person name="Delaroque N."/>
            <person name="Dittami S.M."/>
            <person name="Doulbeau S."/>
            <person name="Elias M."/>
            <person name="Farnham G."/>
            <person name="Gachon C.M."/>
            <person name="Gschloessl B."/>
            <person name="Heesch S."/>
            <person name="Jabbari K."/>
            <person name="Jubin C."/>
            <person name="Kawai H."/>
            <person name="Kimura K."/>
            <person name="Kloareg B."/>
            <person name="Kupper F.C."/>
            <person name="Lang D."/>
            <person name="Le Bail A."/>
            <person name="Leblanc C."/>
            <person name="Lerouge P."/>
            <person name="Lohr M."/>
            <person name="Lopez P.J."/>
            <person name="Martens C."/>
            <person name="Maumus F."/>
            <person name="Michel G."/>
            <person name="Miranda-Saavedra D."/>
            <person name="Morales J."/>
            <person name="Moreau H."/>
            <person name="Motomura T."/>
            <person name="Nagasato C."/>
            <person name="Napoli C.A."/>
            <person name="Nelson D.R."/>
            <person name="Nyvall-Collen P."/>
            <person name="Peters A.F."/>
            <person name="Pommier C."/>
            <person name="Potin P."/>
            <person name="Poulain J."/>
            <person name="Quesneville H."/>
            <person name="Read B."/>
            <person name="Rensing S.A."/>
            <person name="Ritter A."/>
            <person name="Rousvoal S."/>
            <person name="Samanta M."/>
            <person name="Samson G."/>
            <person name="Schroeder D.C."/>
            <person name="Segurens B."/>
            <person name="Strittmatter M."/>
            <person name="Tonon T."/>
            <person name="Tregear J.W."/>
            <person name="Valentin K."/>
            <person name="von Dassow P."/>
            <person name="Yamagishi T."/>
            <person name="Van de Peer Y."/>
            <person name="Wincker P."/>
        </authorList>
    </citation>
    <scope>NUCLEOTIDE SEQUENCE [LARGE SCALE GENOMIC DNA]</scope>
    <source>
        <strain evidence="3">Ec32 / CCAP1310/4</strain>
    </source>
</reference>
<evidence type="ECO:0000313" key="3">
    <source>
        <dbReference type="Proteomes" id="UP000002630"/>
    </source>
</evidence>
<dbReference type="EMBL" id="FN648575">
    <property type="protein sequence ID" value="CBN77244.1"/>
    <property type="molecule type" value="Genomic_DNA"/>
</dbReference>
<dbReference type="Proteomes" id="UP000002630">
    <property type="component" value="Linkage Group LG17"/>
</dbReference>
<accession>D8LM30</accession>
<name>D8LM30_ECTSI</name>
<proteinExistence type="predicted"/>
<sequence length="257" mass="26254">MTMSNTWPGNFNDRGQRTRDSKLLAAFAYEGRQRGSGAGGVGDDGCATVRTVLDSRADIGASMQDCNSSKEWTPFFSSTGEINDPFRVVAHAPAAALSGAKLRASPTTATTLSRELLPRALARKSASSRRPTHQGVQVENESDNENDAEVAFSVPPNVQAVLRRCAAQSRDRVAGGTAAGGGGGTHTAQPAAAAAAATPSVTPTVAPSRCEDRRAAFARGEQGDGSHFSAAGKTGRGSGSGGDGVTHGGSDEASHTV</sequence>
<dbReference type="InParanoid" id="D8LM30"/>
<feature type="region of interest" description="Disordered" evidence="1">
    <location>
        <begin position="173"/>
        <end position="257"/>
    </location>
</feature>
<feature type="region of interest" description="Disordered" evidence="1">
    <location>
        <begin position="122"/>
        <end position="152"/>
    </location>
</feature>
<protein>
    <submittedName>
        <fullName evidence="2">Uncharacterized protein</fullName>
    </submittedName>
</protein>
<feature type="compositionally biased region" description="Low complexity" evidence="1">
    <location>
        <begin position="186"/>
        <end position="207"/>
    </location>
</feature>
<feature type="compositionally biased region" description="Gly residues" evidence="1">
    <location>
        <begin position="234"/>
        <end position="247"/>
    </location>
</feature>
<keyword evidence="3" id="KW-1185">Reference proteome</keyword>
<dbReference type="AlphaFoldDB" id="D8LM30"/>